<evidence type="ECO:0000256" key="4">
    <source>
        <dbReference type="ARBA" id="ARBA00023163"/>
    </source>
</evidence>
<dbReference type="Gene3D" id="1.10.1740.10">
    <property type="match status" value="1"/>
</dbReference>
<dbReference type="PANTHER" id="PTHR43133:SF62">
    <property type="entry name" value="RNA POLYMERASE SIGMA FACTOR SIGZ"/>
    <property type="match status" value="1"/>
</dbReference>
<dbReference type="InterPro" id="IPR013249">
    <property type="entry name" value="RNA_pol_sigma70_r4_t2"/>
</dbReference>
<evidence type="ECO:0000256" key="2">
    <source>
        <dbReference type="ARBA" id="ARBA00023015"/>
    </source>
</evidence>
<dbReference type="SUPFAM" id="SSF88946">
    <property type="entry name" value="Sigma2 domain of RNA polymerase sigma factors"/>
    <property type="match status" value="1"/>
</dbReference>
<dbReference type="Pfam" id="PF08281">
    <property type="entry name" value="Sigma70_r4_2"/>
    <property type="match status" value="1"/>
</dbReference>
<keyword evidence="3" id="KW-0731">Sigma factor</keyword>
<dbReference type="InterPro" id="IPR039425">
    <property type="entry name" value="RNA_pol_sigma-70-like"/>
</dbReference>
<dbReference type="InterPro" id="IPR013325">
    <property type="entry name" value="RNA_pol_sigma_r2"/>
</dbReference>
<proteinExistence type="inferred from homology"/>
<dbReference type="AlphaFoldDB" id="A0A6I3KKG5"/>
<dbReference type="InterPro" id="IPR013324">
    <property type="entry name" value="RNA_pol_sigma_r3/r4-like"/>
</dbReference>
<feature type="domain" description="RNA polymerase sigma-70 region 2" evidence="5">
    <location>
        <begin position="28"/>
        <end position="95"/>
    </location>
</feature>
<evidence type="ECO:0000313" key="7">
    <source>
        <dbReference type="EMBL" id="MTD94858.1"/>
    </source>
</evidence>
<evidence type="ECO:0000259" key="5">
    <source>
        <dbReference type="Pfam" id="PF04542"/>
    </source>
</evidence>
<evidence type="ECO:0000259" key="6">
    <source>
        <dbReference type="Pfam" id="PF08281"/>
    </source>
</evidence>
<dbReference type="GO" id="GO:0016987">
    <property type="term" value="F:sigma factor activity"/>
    <property type="evidence" value="ECO:0007669"/>
    <property type="project" value="UniProtKB-KW"/>
</dbReference>
<dbReference type="Gene3D" id="1.10.10.10">
    <property type="entry name" value="Winged helix-like DNA-binding domain superfamily/Winged helix DNA-binding domain"/>
    <property type="match status" value="1"/>
</dbReference>
<dbReference type="RefSeq" id="WP_154739228.1">
    <property type="nucleotide sequence ID" value="NZ_WMBQ01000001.1"/>
</dbReference>
<keyword evidence="4" id="KW-0804">Transcription</keyword>
<comment type="similarity">
    <text evidence="1">Belongs to the sigma-70 factor family. ECF subfamily.</text>
</comment>
<dbReference type="SUPFAM" id="SSF88659">
    <property type="entry name" value="Sigma3 and sigma4 domains of RNA polymerase sigma factors"/>
    <property type="match status" value="1"/>
</dbReference>
<reference evidence="7 8" key="1">
    <citation type="submission" date="2019-11" db="EMBL/GenBank/DDBJ databases">
        <title>Identification of a novel strain.</title>
        <authorList>
            <person name="Xu Q."/>
            <person name="Wang G."/>
        </authorList>
    </citation>
    <scope>NUCLEOTIDE SEQUENCE [LARGE SCALE GENOMIC DNA]</scope>
    <source>
        <strain evidence="8">xq</strain>
    </source>
</reference>
<dbReference type="Proteomes" id="UP000440694">
    <property type="component" value="Unassembled WGS sequence"/>
</dbReference>
<dbReference type="InterPro" id="IPR036388">
    <property type="entry name" value="WH-like_DNA-bd_sf"/>
</dbReference>
<comment type="caution">
    <text evidence="7">The sequence shown here is derived from an EMBL/GenBank/DDBJ whole genome shotgun (WGS) entry which is preliminary data.</text>
</comment>
<feature type="domain" description="RNA polymerase sigma factor 70 region 4 type 2" evidence="6">
    <location>
        <begin position="126"/>
        <end position="178"/>
    </location>
</feature>
<dbReference type="GO" id="GO:0006352">
    <property type="term" value="P:DNA-templated transcription initiation"/>
    <property type="evidence" value="ECO:0007669"/>
    <property type="project" value="InterPro"/>
</dbReference>
<dbReference type="PANTHER" id="PTHR43133">
    <property type="entry name" value="RNA POLYMERASE ECF-TYPE SIGMA FACTO"/>
    <property type="match status" value="1"/>
</dbReference>
<evidence type="ECO:0000256" key="1">
    <source>
        <dbReference type="ARBA" id="ARBA00010641"/>
    </source>
</evidence>
<accession>A0A6I3KKG5</accession>
<dbReference type="EMBL" id="WMBQ01000001">
    <property type="protein sequence ID" value="MTD94858.1"/>
    <property type="molecule type" value="Genomic_DNA"/>
</dbReference>
<sequence>MQRPRQTADLVALLARVAKQDRSAFSELYQATSAKLYGVVWRILPAKDRAEDVLQDVYVRIWNRASSFDASKASPIAWMATIARNRAIDEVRRRAPVSIEDAPQALDVAAEGLDPLAATQQSEELQRLNECLKALEGDRREIVLLAYYTGLSRDEIAQRFGHPVGTIKVWLHRSLAQLRKCLGS</sequence>
<name>A0A6I3KKG5_9HYPH</name>
<dbReference type="NCBIfam" id="TIGR02937">
    <property type="entry name" value="sigma70-ECF"/>
    <property type="match status" value="1"/>
</dbReference>
<dbReference type="InterPro" id="IPR007627">
    <property type="entry name" value="RNA_pol_sigma70_r2"/>
</dbReference>
<dbReference type="Pfam" id="PF04542">
    <property type="entry name" value="Sigma70_r2"/>
    <property type="match status" value="1"/>
</dbReference>
<dbReference type="CDD" id="cd06171">
    <property type="entry name" value="Sigma70_r4"/>
    <property type="match status" value="1"/>
</dbReference>
<evidence type="ECO:0000313" key="8">
    <source>
        <dbReference type="Proteomes" id="UP000440694"/>
    </source>
</evidence>
<keyword evidence="2" id="KW-0805">Transcription regulation</keyword>
<organism evidence="7 8">
    <name type="scientific">Hyphomicrobium album</name>
    <dbReference type="NCBI Taxonomy" id="2665159"/>
    <lineage>
        <taxon>Bacteria</taxon>
        <taxon>Pseudomonadati</taxon>
        <taxon>Pseudomonadota</taxon>
        <taxon>Alphaproteobacteria</taxon>
        <taxon>Hyphomicrobiales</taxon>
        <taxon>Hyphomicrobiaceae</taxon>
        <taxon>Hyphomicrobium</taxon>
    </lineage>
</organism>
<evidence type="ECO:0000256" key="3">
    <source>
        <dbReference type="ARBA" id="ARBA00023082"/>
    </source>
</evidence>
<keyword evidence="8" id="KW-1185">Reference proteome</keyword>
<dbReference type="GO" id="GO:0003677">
    <property type="term" value="F:DNA binding"/>
    <property type="evidence" value="ECO:0007669"/>
    <property type="project" value="InterPro"/>
</dbReference>
<gene>
    <name evidence="7" type="ORF">GIW81_11000</name>
</gene>
<protein>
    <submittedName>
        <fullName evidence="7">Sigma-70 family RNA polymerase sigma factor</fullName>
    </submittedName>
</protein>
<dbReference type="InterPro" id="IPR014284">
    <property type="entry name" value="RNA_pol_sigma-70_dom"/>
</dbReference>